<dbReference type="RefSeq" id="XP_024940176.1">
    <property type="nucleotide sequence ID" value="XM_025084408.1"/>
</dbReference>
<sequence>MAMLRFNSVFVAQSLQKLPPYFTIIHKAYSAVNIDRLLNDITILQSVFNNKDKIPGEQWKHVRESVLLHHNVNESNIDVAIMNLCKRYGNMDQMSSYIDFLKTNNFDVNLCIIVKYLEQYTLKENLTESEKKEICDIYDSIREKYPLLDCITAENCISALCLTKRWQESEELLEMIKLTTEPHAKPYSAIIAAAFNNNNPKVGWKYFHEVSLNLKPQTHSYLAYINYCIRNFKDVKELKHEFSKLFYFWGNNYIIVPQSIATALMDTGQKLNWKGSYTSMNLNGICNHCSQKLNECSLTSEEFDSLSTLLLQNVIVGKDTYQKTTPKELKFFINYVESTKPYDVVIDGLNVAYAQAGQSPKLLAKQLRLVVHYLVSQKKKLLVIGRKHMNLWPKEDINYIKQNACVFFTKDLSQDDPYLLYATLTSGRSTDFVSRDLMRPHKHLLQNLKIKFLFKQWQVSHQYFVLRVNHNTGQVELQKPLKYHPIAQECPDGWHIPYNTCTTLNPPDTNEPPRNWLCLKYK</sequence>
<evidence type="ECO:0000256" key="14">
    <source>
        <dbReference type="ARBA" id="ARBA00044536"/>
    </source>
</evidence>
<organism evidence="17 20">
    <name type="scientific">Cephus cinctus</name>
    <name type="common">Wheat stem sawfly</name>
    <dbReference type="NCBI Taxonomy" id="211228"/>
    <lineage>
        <taxon>Eukaryota</taxon>
        <taxon>Metazoa</taxon>
        <taxon>Ecdysozoa</taxon>
        <taxon>Arthropoda</taxon>
        <taxon>Hexapoda</taxon>
        <taxon>Insecta</taxon>
        <taxon>Pterygota</taxon>
        <taxon>Neoptera</taxon>
        <taxon>Endopterygota</taxon>
        <taxon>Hymenoptera</taxon>
        <taxon>Cephoidea</taxon>
        <taxon>Cephidae</taxon>
        <taxon>Cephus</taxon>
    </lineage>
</organism>
<dbReference type="RefSeq" id="XP_024940175.1">
    <property type="nucleotide sequence ID" value="XM_025084407.1"/>
</dbReference>
<evidence type="ECO:0000256" key="1">
    <source>
        <dbReference type="ARBA" id="ARBA00000928"/>
    </source>
</evidence>
<dbReference type="GO" id="GO:0046872">
    <property type="term" value="F:metal ion binding"/>
    <property type="evidence" value="ECO:0007669"/>
    <property type="project" value="UniProtKB-KW"/>
</dbReference>
<dbReference type="Proteomes" id="UP000694920">
    <property type="component" value="Unplaced"/>
</dbReference>
<keyword evidence="8" id="KW-0479">Metal-binding</keyword>
<evidence type="ECO:0000313" key="22">
    <source>
        <dbReference type="RefSeq" id="XP_024940176.1"/>
    </source>
</evidence>
<evidence type="ECO:0000313" key="23">
    <source>
        <dbReference type="RefSeq" id="XP_024940177.1"/>
    </source>
</evidence>
<keyword evidence="12" id="KW-0809">Transit peptide</keyword>
<keyword evidence="17" id="KW-1185">Reference proteome</keyword>
<evidence type="ECO:0000256" key="11">
    <source>
        <dbReference type="ARBA" id="ARBA00022842"/>
    </source>
</evidence>
<comment type="cofactor">
    <cofactor evidence="2">
        <name>Mg(2+)</name>
        <dbReference type="ChEBI" id="CHEBI:18420"/>
    </cofactor>
</comment>
<dbReference type="InterPro" id="IPR033495">
    <property type="entry name" value="MRPP3_PIN_dom"/>
</dbReference>
<dbReference type="RefSeq" id="XP_015594051.1">
    <property type="nucleotide sequence ID" value="XM_015738565.1"/>
</dbReference>
<evidence type="ECO:0000313" key="18">
    <source>
        <dbReference type="RefSeq" id="XP_015594051.1"/>
    </source>
</evidence>
<evidence type="ECO:0000256" key="4">
    <source>
        <dbReference type="ARBA" id="ARBA00007626"/>
    </source>
</evidence>
<comment type="subcellular location">
    <subcellularLocation>
        <location evidence="3">Mitochondrion</location>
    </subcellularLocation>
</comment>
<evidence type="ECO:0000256" key="2">
    <source>
        <dbReference type="ARBA" id="ARBA00001946"/>
    </source>
</evidence>
<evidence type="ECO:0000256" key="5">
    <source>
        <dbReference type="ARBA" id="ARBA00012179"/>
    </source>
</evidence>
<evidence type="ECO:0000313" key="20">
    <source>
        <dbReference type="RefSeq" id="XP_015594053.1"/>
    </source>
</evidence>
<dbReference type="GeneID" id="107267193"/>
<name>A0AAJ7BTQ2_CEPCN</name>
<accession>A0AAJ7BTQ2</accession>
<dbReference type="GO" id="GO:0004526">
    <property type="term" value="F:ribonuclease P activity"/>
    <property type="evidence" value="ECO:0007669"/>
    <property type="project" value="UniProtKB-EC"/>
</dbReference>
<keyword evidence="13" id="KW-0496">Mitochondrion</keyword>
<dbReference type="KEGG" id="ccin:107267193"/>
<evidence type="ECO:0000259" key="16">
    <source>
        <dbReference type="Pfam" id="PF16953"/>
    </source>
</evidence>
<dbReference type="CDD" id="cd18718">
    <property type="entry name" value="PIN_PRORP"/>
    <property type="match status" value="1"/>
</dbReference>
<evidence type="ECO:0000256" key="6">
    <source>
        <dbReference type="ARBA" id="ARBA00022694"/>
    </source>
</evidence>
<dbReference type="GO" id="GO:0030678">
    <property type="term" value="C:mitochondrial ribonuclease P complex"/>
    <property type="evidence" value="ECO:0007669"/>
    <property type="project" value="TreeGrafter"/>
</dbReference>
<reference evidence="18 19" key="1">
    <citation type="submission" date="2025-04" db="UniProtKB">
        <authorList>
            <consortium name="RefSeq"/>
        </authorList>
    </citation>
    <scope>IDENTIFICATION</scope>
</reference>
<dbReference type="EC" id="3.1.26.5" evidence="5"/>
<evidence type="ECO:0000256" key="7">
    <source>
        <dbReference type="ARBA" id="ARBA00022722"/>
    </source>
</evidence>
<comment type="catalytic activity">
    <reaction evidence="1">
        <text>Endonucleolytic cleavage of RNA, removing 5'-extranucleotides from tRNA precursor.</text>
        <dbReference type="EC" id="3.1.26.5"/>
    </reaction>
</comment>
<dbReference type="AlphaFoldDB" id="A0AAJ7BTQ2"/>
<evidence type="ECO:0000256" key="8">
    <source>
        <dbReference type="ARBA" id="ARBA00022723"/>
    </source>
</evidence>
<keyword evidence="10" id="KW-0862">Zinc</keyword>
<dbReference type="CTD" id="31568"/>
<dbReference type="RefSeq" id="XP_024940177.1">
    <property type="nucleotide sequence ID" value="XM_025084409.1"/>
</dbReference>
<dbReference type="GO" id="GO:0097745">
    <property type="term" value="P:mitochondrial tRNA 5'-end processing"/>
    <property type="evidence" value="ECO:0007669"/>
    <property type="project" value="TreeGrafter"/>
</dbReference>
<evidence type="ECO:0000256" key="3">
    <source>
        <dbReference type="ARBA" id="ARBA00004173"/>
    </source>
</evidence>
<evidence type="ECO:0000313" key="17">
    <source>
        <dbReference type="Proteomes" id="UP000694920"/>
    </source>
</evidence>
<dbReference type="InterPro" id="IPR011990">
    <property type="entry name" value="TPR-like_helical_dom_sf"/>
</dbReference>
<evidence type="ECO:0000256" key="9">
    <source>
        <dbReference type="ARBA" id="ARBA00022801"/>
    </source>
</evidence>
<evidence type="ECO:0000313" key="19">
    <source>
        <dbReference type="RefSeq" id="XP_015594052.1"/>
    </source>
</evidence>
<proteinExistence type="inferred from homology"/>
<evidence type="ECO:0000256" key="15">
    <source>
        <dbReference type="ARBA" id="ARBA00044559"/>
    </source>
</evidence>
<comment type="similarity">
    <text evidence="4">Belongs to the PPR family. P subfamily.</text>
</comment>
<keyword evidence="11" id="KW-0460">Magnesium</keyword>
<dbReference type="RefSeq" id="XP_015594053.1">
    <property type="nucleotide sequence ID" value="XM_015738567.2"/>
</dbReference>
<dbReference type="RefSeq" id="XP_015594052.1">
    <property type="nucleotide sequence ID" value="XM_015738566.2"/>
</dbReference>
<keyword evidence="9" id="KW-0378">Hydrolase</keyword>
<keyword evidence="6" id="KW-0819">tRNA processing</keyword>
<dbReference type="Gene3D" id="3.40.50.11980">
    <property type="match status" value="1"/>
</dbReference>
<feature type="domain" description="PRORP" evidence="16">
    <location>
        <begin position="280"/>
        <end position="518"/>
    </location>
</feature>
<keyword evidence="7" id="KW-0540">Nuclease</keyword>
<gene>
    <name evidence="18 19 20 21 22 23" type="primary">LOC107267193</name>
</gene>
<evidence type="ECO:0000256" key="10">
    <source>
        <dbReference type="ARBA" id="ARBA00022833"/>
    </source>
</evidence>
<dbReference type="Gene3D" id="1.25.40.10">
    <property type="entry name" value="Tetratricopeptide repeat domain"/>
    <property type="match status" value="1"/>
</dbReference>
<evidence type="ECO:0000313" key="21">
    <source>
        <dbReference type="RefSeq" id="XP_024940175.1"/>
    </source>
</evidence>
<evidence type="ECO:0000256" key="13">
    <source>
        <dbReference type="ARBA" id="ARBA00023128"/>
    </source>
</evidence>
<dbReference type="Pfam" id="PF16953">
    <property type="entry name" value="PRORP"/>
    <property type="match status" value="1"/>
</dbReference>
<evidence type="ECO:0000256" key="12">
    <source>
        <dbReference type="ARBA" id="ARBA00022946"/>
    </source>
</evidence>
<dbReference type="InterPro" id="IPR031595">
    <property type="entry name" value="PRORP_C"/>
</dbReference>
<dbReference type="PANTHER" id="PTHR13547">
    <property type="match status" value="1"/>
</dbReference>
<dbReference type="PANTHER" id="PTHR13547:SF1">
    <property type="entry name" value="MITOCHONDRIAL RIBONUCLEASE P CATALYTIC SUBUNIT"/>
    <property type="match status" value="1"/>
</dbReference>
<protein>
    <recommendedName>
        <fullName evidence="14">Mitochondrial ribonuclease P catalytic subunit</fullName>
        <ecNumber evidence="5">3.1.26.5</ecNumber>
    </recommendedName>
    <alternativeName>
        <fullName evidence="15">Mitochondrial ribonuclease P protein 3</fullName>
    </alternativeName>
</protein>
<dbReference type="GO" id="GO:0001682">
    <property type="term" value="P:tRNA 5'-leader removal"/>
    <property type="evidence" value="ECO:0007669"/>
    <property type="project" value="TreeGrafter"/>
</dbReference>